<feature type="compositionally biased region" description="Low complexity" evidence="6">
    <location>
        <begin position="471"/>
        <end position="483"/>
    </location>
</feature>
<sequence>MQRHYRSKHCSDQASSSSSSSSELAKEALDACLVDMIIKDCQPFSIVEGEGFREFVKLAAPTYVLPSRKSLKAMVEKKYVEEKEKAKADVKEATAVCLTSDMWTSLHMDAYLAVTCHFVNSAGCLTTVLLGVGHFPQSHTALNIAEKKTSLMEEWAIKEKVNCLVTDGAQNMIACGRELQMRHTICIAHALNLVVKKAMEQTQGLQDIRERARKIVGYFRSSTLAKEQLTTCQTLMSKPQHKLIQEIETRWNSTYDMMARLYEQREPVGASLATLHTNVLPLSSADYLTIQECLTVLSPMKSATEELSAEKAISGSKIIPLVRMLRHNLASSSANITDEKAAQLCRSLLDLMTEKLSFYEVATQTALATLLDPRFKVIGFCNPNNAQNAIKKLTAECAANIKKSQVPPPVPSTSVPSSLPPPVPSTSVPSSLPPPVPSTSVHLSSHHAIFSSPPVPSTSVPSSLPTPVPTTPTASVPTFVPSAPSTPVPTTPTTSETTTSATSVVPLPPESGPRLWDLLDQQVLDSKKIKNATASATVEVQRYLSELNVARSEDPLVYWAQKKELYPHLYELALKYLCIPASSVPCERVFSKAGEIVSKKRNRLCPKTVEKILFLNKNNS</sequence>
<proteinExistence type="predicted"/>
<gene>
    <name evidence="9" type="ORF">WMY93_026377</name>
</gene>
<evidence type="ECO:0000256" key="6">
    <source>
        <dbReference type="SAM" id="MobiDB-lite"/>
    </source>
</evidence>
<dbReference type="GO" id="GO:0005634">
    <property type="term" value="C:nucleus"/>
    <property type="evidence" value="ECO:0007669"/>
    <property type="project" value="UniProtKB-SubCell"/>
</dbReference>
<name>A0AAW0MXD6_9GOBI</name>
<dbReference type="Proteomes" id="UP001460270">
    <property type="component" value="Unassembled WGS sequence"/>
</dbReference>
<dbReference type="InterPro" id="IPR008906">
    <property type="entry name" value="HATC_C_dom"/>
</dbReference>
<keyword evidence="3" id="KW-0863">Zinc-finger</keyword>
<comment type="caution">
    <text evidence="9">The sequence shown here is derived from an EMBL/GenBank/DDBJ whole genome shotgun (WGS) entry which is preliminary data.</text>
</comment>
<dbReference type="Gene3D" id="1.10.10.1070">
    <property type="entry name" value="Zinc finger, BED domain-containing"/>
    <property type="match status" value="1"/>
</dbReference>
<dbReference type="PANTHER" id="PTHR46481:SF10">
    <property type="entry name" value="ZINC FINGER BED DOMAIN-CONTAINING PROTEIN 39"/>
    <property type="match status" value="1"/>
</dbReference>
<evidence type="ECO:0000256" key="4">
    <source>
        <dbReference type="ARBA" id="ARBA00022833"/>
    </source>
</evidence>
<accession>A0AAW0MXD6</accession>
<reference evidence="10" key="1">
    <citation type="submission" date="2024-04" db="EMBL/GenBank/DDBJ databases">
        <title>Salinicola lusitanus LLJ914,a marine bacterium isolated from the Okinawa Trough.</title>
        <authorList>
            <person name="Li J."/>
        </authorList>
    </citation>
    <scope>NUCLEOTIDE SEQUENCE [LARGE SCALE GENOMIC DNA]</scope>
</reference>
<feature type="region of interest" description="Disordered" evidence="6">
    <location>
        <begin position="404"/>
        <end position="507"/>
    </location>
</feature>
<evidence type="ECO:0000259" key="8">
    <source>
        <dbReference type="Pfam" id="PF10683"/>
    </source>
</evidence>
<feature type="domain" description="HAT C-terminal dimerisation" evidence="7">
    <location>
        <begin position="539"/>
        <end position="618"/>
    </location>
</feature>
<comment type="subcellular location">
    <subcellularLocation>
        <location evidence="1">Nucleus</location>
    </subcellularLocation>
</comment>
<evidence type="ECO:0000256" key="3">
    <source>
        <dbReference type="ARBA" id="ARBA00022771"/>
    </source>
</evidence>
<keyword evidence="5" id="KW-0539">Nucleus</keyword>
<evidence type="ECO:0000256" key="2">
    <source>
        <dbReference type="ARBA" id="ARBA00022723"/>
    </source>
</evidence>
<dbReference type="InterPro" id="IPR052035">
    <property type="entry name" value="ZnF_BED_domain_contain"/>
</dbReference>
<evidence type="ECO:0000256" key="5">
    <source>
        <dbReference type="ARBA" id="ARBA00023242"/>
    </source>
</evidence>
<feature type="domain" description="Hermes trasposase DNA-binding" evidence="8">
    <location>
        <begin position="22"/>
        <end position="58"/>
    </location>
</feature>
<evidence type="ECO:0000259" key="7">
    <source>
        <dbReference type="Pfam" id="PF05699"/>
    </source>
</evidence>
<dbReference type="PANTHER" id="PTHR46481">
    <property type="entry name" value="ZINC FINGER BED DOMAIN-CONTAINING PROTEIN 4"/>
    <property type="match status" value="1"/>
</dbReference>
<keyword evidence="2" id="KW-0479">Metal-binding</keyword>
<dbReference type="SUPFAM" id="SSF53098">
    <property type="entry name" value="Ribonuclease H-like"/>
    <property type="match status" value="1"/>
</dbReference>
<evidence type="ECO:0000313" key="10">
    <source>
        <dbReference type="Proteomes" id="UP001460270"/>
    </source>
</evidence>
<dbReference type="Pfam" id="PF10683">
    <property type="entry name" value="DBD_Tnp_Hermes"/>
    <property type="match status" value="1"/>
</dbReference>
<dbReference type="EMBL" id="JBBPFD010000019">
    <property type="protein sequence ID" value="KAK7886756.1"/>
    <property type="molecule type" value="Genomic_DNA"/>
</dbReference>
<keyword evidence="10" id="KW-1185">Reference proteome</keyword>
<keyword evidence="4" id="KW-0862">Zinc</keyword>
<dbReference type="InterPro" id="IPR018473">
    <property type="entry name" value="Hermes_transposase_DNA-db"/>
</dbReference>
<dbReference type="Pfam" id="PF05699">
    <property type="entry name" value="Dimer_Tnp_hAT"/>
    <property type="match status" value="1"/>
</dbReference>
<dbReference type="GO" id="GO:0046983">
    <property type="term" value="F:protein dimerization activity"/>
    <property type="evidence" value="ECO:0007669"/>
    <property type="project" value="InterPro"/>
</dbReference>
<dbReference type="SUPFAM" id="SSF140996">
    <property type="entry name" value="Hermes dimerisation domain"/>
    <property type="match status" value="1"/>
</dbReference>
<evidence type="ECO:0000313" key="9">
    <source>
        <dbReference type="EMBL" id="KAK7886756.1"/>
    </source>
</evidence>
<protein>
    <recommendedName>
        <fullName evidence="11">HAT C-terminal dimerisation domain-containing protein</fullName>
    </recommendedName>
</protein>
<evidence type="ECO:0008006" key="11">
    <source>
        <dbReference type="Google" id="ProtNLM"/>
    </source>
</evidence>
<dbReference type="GO" id="GO:0008270">
    <property type="term" value="F:zinc ion binding"/>
    <property type="evidence" value="ECO:0007669"/>
    <property type="project" value="UniProtKB-KW"/>
</dbReference>
<organism evidence="9 10">
    <name type="scientific">Mugilogobius chulae</name>
    <name type="common">yellowstripe goby</name>
    <dbReference type="NCBI Taxonomy" id="88201"/>
    <lineage>
        <taxon>Eukaryota</taxon>
        <taxon>Metazoa</taxon>
        <taxon>Chordata</taxon>
        <taxon>Craniata</taxon>
        <taxon>Vertebrata</taxon>
        <taxon>Euteleostomi</taxon>
        <taxon>Actinopterygii</taxon>
        <taxon>Neopterygii</taxon>
        <taxon>Teleostei</taxon>
        <taxon>Neoteleostei</taxon>
        <taxon>Acanthomorphata</taxon>
        <taxon>Gobiaria</taxon>
        <taxon>Gobiiformes</taxon>
        <taxon>Gobioidei</taxon>
        <taxon>Gobiidae</taxon>
        <taxon>Gobionellinae</taxon>
        <taxon>Mugilogobius</taxon>
    </lineage>
</organism>
<feature type="compositionally biased region" description="Low complexity" evidence="6">
    <location>
        <begin position="438"/>
        <end position="447"/>
    </location>
</feature>
<dbReference type="AlphaFoldDB" id="A0AAW0MXD6"/>
<feature type="compositionally biased region" description="Low complexity" evidence="6">
    <location>
        <begin position="491"/>
        <end position="505"/>
    </location>
</feature>
<dbReference type="InterPro" id="IPR012337">
    <property type="entry name" value="RNaseH-like_sf"/>
</dbReference>
<evidence type="ECO:0000256" key="1">
    <source>
        <dbReference type="ARBA" id="ARBA00004123"/>
    </source>
</evidence>